<accession>A0A1G4JT33</accession>
<evidence type="ECO:0000313" key="2">
    <source>
        <dbReference type="Proteomes" id="UP000189911"/>
    </source>
</evidence>
<name>A0A1G4JT33_9SACH</name>
<organism evidence="1 2">
    <name type="scientific">Lachancea nothofagi CBS 11611</name>
    <dbReference type="NCBI Taxonomy" id="1266666"/>
    <lineage>
        <taxon>Eukaryota</taxon>
        <taxon>Fungi</taxon>
        <taxon>Dikarya</taxon>
        <taxon>Ascomycota</taxon>
        <taxon>Saccharomycotina</taxon>
        <taxon>Saccharomycetes</taxon>
        <taxon>Saccharomycetales</taxon>
        <taxon>Saccharomycetaceae</taxon>
        <taxon>Lachancea</taxon>
    </lineage>
</organism>
<dbReference type="Proteomes" id="UP000189911">
    <property type="component" value="Chromosome E"/>
</dbReference>
<keyword evidence="2" id="KW-1185">Reference proteome</keyword>
<dbReference type="AlphaFoldDB" id="A0A1G4JT33"/>
<sequence length="1168" mass="131512">MRHDTQSNKVIDIEEGSDSWWLDLSGRDQLEPKFKRPGKWFTEKVTIPSQVALLCGEIKVNADSRKFKSLLGVRDVPLKSFAPLETFHDEFAMALEDDPETLDDSDLELLAGEAQVAEEKPEEQQVEMQFKHATIVVSRNMIKIVSIRKVFPCPFNVLSCQFKLGSHDLCEDILLILTDEGIICSVAFDTNLRPLVMQWWRLLKSDGDPQTLRVLPSTNQFVVATNKVLKFFKFVDTFHFELVSNLNFESSISGAEFLDCGERKDHFMLFGALNRSDRVTLCVVQWGALNEERKEVHPLTLLDSEPISSIIALDDSRCLTVTETEMKLITANQVLSGELSFLSVKRSMFGSCVTKCFDDAILLSRLKTLRTDLECFVHCSVLATSNGALCCCLIDEGGALKFLELTRFKGLTDAFLMRNEHTPDSVYAVIVSSFGRLFQVYLDLKSLKELSKDYKIPSLQNVINNRTISAGHDLGSSVAYIPASEKGTAGEDRICLLSVATISLLSPYQLAQDCSVLLVVNSLKAANKLLMFDCANLPESWKNQFIDTINLRNKSFLVLDENPTGMSNLLLIECCGDYSVSNVIELEDVLRNDLGEFVFFTFTNHNFVQVTSQAVSVGSFAEGKNWVYHTKFFVSGAICWEGKLIIWNAEQGHMVFTDDIDDSRNEAYHELKIPMKGKQSKITSVMFMRNEQREDVILIICDEIAYRVRCDDIPLSSQVFESVSDTFVHYGSSSVNRAIFSDLDGNLYRFTENELTCSAPVVEKLKLNLEIGHPWKIRYTTKGECVLYAPRVMHLLNLEDMSVINISLGTNRKRSTIIDVQAFRGLYFVLFSDGFEILDPTCYTHTSSTIVLKATRSANKQFLHLNRINRMLVVNKLKKTLDCAKLENGRLLSLDSKCLSNFENVLEVIEIRRVTGPINLVVAGSVQGEMSILKWVQIVPWPGKLIVREVCSYSMEMANPDNVHMISIDNSMFWASCGNQLHLLRLDCDKICLVRTIAALRGAVRAFDATFDLVTAVTHQDDLYCECRERNGTWRQLEVVEGAANMKFHKPLIIGQDCIALPADILNNPDAHGVILFYIISDGALSCFNEIRFAHPIQDVQYSSKNQELCVLHENGTIVTLQGQSECSKTYSVVGGAQPVDRTLKVSSQTGCWALEKQQLSPITHQWW</sequence>
<dbReference type="OrthoDB" id="4070435at2759"/>
<reference evidence="2" key="1">
    <citation type="submission" date="2016-03" db="EMBL/GenBank/DDBJ databases">
        <authorList>
            <person name="Devillers Hugo."/>
        </authorList>
    </citation>
    <scope>NUCLEOTIDE SEQUENCE [LARGE SCALE GENOMIC DNA]</scope>
</reference>
<protein>
    <submittedName>
        <fullName evidence="1">LANO_0E05468g1_1</fullName>
    </submittedName>
</protein>
<proteinExistence type="predicted"/>
<evidence type="ECO:0000313" key="1">
    <source>
        <dbReference type="EMBL" id="SCU94028.1"/>
    </source>
</evidence>
<gene>
    <name evidence="1" type="ORF">LANO_0E05468G</name>
</gene>
<dbReference type="EMBL" id="LT598451">
    <property type="protein sequence ID" value="SCU94028.1"/>
    <property type="molecule type" value="Genomic_DNA"/>
</dbReference>